<evidence type="ECO:0000313" key="3">
    <source>
        <dbReference type="Proteomes" id="UP000015104"/>
    </source>
</evidence>
<sequence>MDTKSVKRDYFLQLCKKFTANLDSVIIPVVKNAENQMRKTADAGKRISIRTQTDINDFINSNSNPTASATAGFFDFLVVTCPPESRDYLQNLRYDTENLIEMTSHLIGKYKEILPVINTMVPGTEEQIDLVRDARYCLKYMDGRMKSDASDWFKYEKKFVKQPDDTDSSEEDIGKEEMDKEVTESVNTNTKKASNFRDEFLRETADNSKSTTAFNSNISGDADVNMTDTLAKQVNAAQVNNLDVSTSSDLNDKDGDTESDTDNCVVKQCTHDGCDYSTDTDSKLSFLKHFLTYHPGDKRPDKWVIKDISTSDYEARKAKWNTLSAV</sequence>
<reference evidence="3" key="1">
    <citation type="submission" date="2011-08" db="EMBL/GenBank/DDBJ databases">
        <authorList>
            <person name="Rombauts S."/>
        </authorList>
    </citation>
    <scope>NUCLEOTIDE SEQUENCE</scope>
    <source>
        <strain evidence="3">London</strain>
    </source>
</reference>
<feature type="compositionally biased region" description="Acidic residues" evidence="1">
    <location>
        <begin position="165"/>
        <end position="174"/>
    </location>
</feature>
<evidence type="ECO:0000256" key="1">
    <source>
        <dbReference type="SAM" id="MobiDB-lite"/>
    </source>
</evidence>
<dbReference type="Proteomes" id="UP000015104">
    <property type="component" value="Unassembled WGS sequence"/>
</dbReference>
<feature type="region of interest" description="Disordered" evidence="1">
    <location>
        <begin position="163"/>
        <end position="189"/>
    </location>
</feature>
<organism evidence="2 3">
    <name type="scientific">Tetranychus urticae</name>
    <name type="common">Two-spotted spider mite</name>
    <dbReference type="NCBI Taxonomy" id="32264"/>
    <lineage>
        <taxon>Eukaryota</taxon>
        <taxon>Metazoa</taxon>
        <taxon>Ecdysozoa</taxon>
        <taxon>Arthropoda</taxon>
        <taxon>Chelicerata</taxon>
        <taxon>Arachnida</taxon>
        <taxon>Acari</taxon>
        <taxon>Acariformes</taxon>
        <taxon>Trombidiformes</taxon>
        <taxon>Prostigmata</taxon>
        <taxon>Eleutherengona</taxon>
        <taxon>Raphignathae</taxon>
        <taxon>Tetranychoidea</taxon>
        <taxon>Tetranychidae</taxon>
        <taxon>Tetranychus</taxon>
    </lineage>
</organism>
<evidence type="ECO:0000313" key="2">
    <source>
        <dbReference type="EnsemblMetazoa" id="tetur251g00020.1"/>
    </source>
</evidence>
<dbReference type="AlphaFoldDB" id="T1KWT4"/>
<keyword evidence="3" id="KW-1185">Reference proteome</keyword>
<protein>
    <submittedName>
        <fullName evidence="2">Uncharacterized protein</fullName>
    </submittedName>
</protein>
<reference evidence="2" key="2">
    <citation type="submission" date="2015-06" db="UniProtKB">
        <authorList>
            <consortium name="EnsemblMetazoa"/>
        </authorList>
    </citation>
    <scope>IDENTIFICATION</scope>
</reference>
<dbReference type="HOGENOM" id="CLU_853464_0_0_1"/>
<dbReference type="EnsemblMetazoa" id="tetur251g00020.1">
    <property type="protein sequence ID" value="tetur251g00020.1"/>
    <property type="gene ID" value="tetur251g00020"/>
</dbReference>
<name>T1KWT4_TETUR</name>
<accession>T1KWT4</accession>
<dbReference type="EMBL" id="CAEY01000661">
    <property type="status" value="NOT_ANNOTATED_CDS"/>
    <property type="molecule type" value="Genomic_DNA"/>
</dbReference>
<proteinExistence type="predicted"/>